<sequence>MSGRPLAGPSPLSGPSPRAGPSPLAGPSPRPVTGPSPRNPGPSPRPAPSPAVRPRGLPTPTRPSPASLPGAASPSVPSKRRESSIATDKREPKRPKLPPGAQWITNQVDVMQKQYKDALIAATMILQYKADCQAIGYASKPPRRLEIRLEAAWKNYDATRRHVEWFIAQNVEYAAAPDKFNARLRPPAPLAPPPMPTPSPASALPAHMAHTPIVSSPIPLSSTSFLSQNAHPPAVAASAQPQQQESVFPEGLMSFDGNIDLSSLGMDELNAIISGANDMNAQQQPSAATPGDVFAMTPNTSKLLATLEGTGTPAAHTAPTPSAGAQQATPAPDATPSQQPAPSTAAPAADSTFDFTFDAGDMDLSNLDNLDLAALEGLFGGGGGGGGDDGGLGALGEASGSGDVGSNGEAGATTAQADDTGGDLNLDALLAGGDLTASVPEPPAPTEDVKPAPEPAPAEPAPEPAITLPDPAPAQPAPEAAAAAPVSFDDAGLGDQGGLGDINFDDFNFDDQMPQVDGDEFASLFAEFK</sequence>
<feature type="compositionally biased region" description="Basic and acidic residues" evidence="1">
    <location>
        <begin position="79"/>
        <end position="91"/>
    </location>
</feature>
<evidence type="ECO:0000313" key="3">
    <source>
        <dbReference type="Proteomes" id="UP001565368"/>
    </source>
</evidence>
<gene>
    <name evidence="2" type="ORF">Q8F55_003875</name>
</gene>
<feature type="compositionally biased region" description="Pro residues" evidence="1">
    <location>
        <begin position="452"/>
        <end position="463"/>
    </location>
</feature>
<feature type="compositionally biased region" description="Low complexity" evidence="1">
    <location>
        <begin position="1"/>
        <end position="11"/>
    </location>
</feature>
<feature type="region of interest" description="Disordered" evidence="1">
    <location>
        <begin position="311"/>
        <end position="349"/>
    </location>
</feature>
<name>A0ABR3Q5Y6_9TREE</name>
<dbReference type="RefSeq" id="XP_069209820.1">
    <property type="nucleotide sequence ID" value="XM_069352402.1"/>
</dbReference>
<accession>A0ABR3Q5Y6</accession>
<organism evidence="2 3">
    <name type="scientific">Vanrija albida</name>
    <dbReference type="NCBI Taxonomy" id="181172"/>
    <lineage>
        <taxon>Eukaryota</taxon>
        <taxon>Fungi</taxon>
        <taxon>Dikarya</taxon>
        <taxon>Basidiomycota</taxon>
        <taxon>Agaricomycotina</taxon>
        <taxon>Tremellomycetes</taxon>
        <taxon>Trichosporonales</taxon>
        <taxon>Trichosporonaceae</taxon>
        <taxon>Vanrija</taxon>
    </lineage>
</organism>
<feature type="region of interest" description="Disordered" evidence="1">
    <location>
        <begin position="1"/>
        <end position="101"/>
    </location>
</feature>
<feature type="compositionally biased region" description="Pro residues" evidence="1">
    <location>
        <begin position="12"/>
        <end position="51"/>
    </location>
</feature>
<dbReference type="GeneID" id="95984918"/>
<dbReference type="EMBL" id="JBBXJM010000003">
    <property type="protein sequence ID" value="KAL1409876.1"/>
    <property type="molecule type" value="Genomic_DNA"/>
</dbReference>
<feature type="region of interest" description="Disordered" evidence="1">
    <location>
        <begin position="390"/>
        <end position="499"/>
    </location>
</feature>
<feature type="compositionally biased region" description="Low complexity" evidence="1">
    <location>
        <begin position="64"/>
        <end position="77"/>
    </location>
</feature>
<proteinExistence type="predicted"/>
<protein>
    <submittedName>
        <fullName evidence="2">Uncharacterized protein</fullName>
    </submittedName>
</protein>
<evidence type="ECO:0000256" key="1">
    <source>
        <dbReference type="SAM" id="MobiDB-lite"/>
    </source>
</evidence>
<evidence type="ECO:0000313" key="2">
    <source>
        <dbReference type="EMBL" id="KAL1409876.1"/>
    </source>
</evidence>
<keyword evidence="3" id="KW-1185">Reference proteome</keyword>
<feature type="compositionally biased region" description="Low complexity" evidence="1">
    <location>
        <begin position="477"/>
        <end position="493"/>
    </location>
</feature>
<dbReference type="Proteomes" id="UP001565368">
    <property type="component" value="Unassembled WGS sequence"/>
</dbReference>
<reference evidence="2 3" key="1">
    <citation type="submission" date="2023-08" db="EMBL/GenBank/DDBJ databases">
        <title>Annotated Genome Sequence of Vanrija albida AlHP1.</title>
        <authorList>
            <person name="Herzog R."/>
        </authorList>
    </citation>
    <scope>NUCLEOTIDE SEQUENCE [LARGE SCALE GENOMIC DNA]</scope>
    <source>
        <strain evidence="2 3">AlHP1</strain>
    </source>
</reference>
<feature type="compositionally biased region" description="Low complexity" evidence="1">
    <location>
        <begin position="410"/>
        <end position="437"/>
    </location>
</feature>
<comment type="caution">
    <text evidence="2">The sequence shown here is derived from an EMBL/GenBank/DDBJ whole genome shotgun (WGS) entry which is preliminary data.</text>
</comment>